<accession>A0ABD2AQ51</accession>
<evidence type="ECO:0000313" key="1">
    <source>
        <dbReference type="EMBL" id="KAL2722744.1"/>
    </source>
</evidence>
<evidence type="ECO:0000313" key="2">
    <source>
        <dbReference type="Proteomes" id="UP001607302"/>
    </source>
</evidence>
<organism evidence="1 2">
    <name type="scientific">Vespula squamosa</name>
    <name type="common">Southern yellow jacket</name>
    <name type="synonym">Wasp</name>
    <dbReference type="NCBI Taxonomy" id="30214"/>
    <lineage>
        <taxon>Eukaryota</taxon>
        <taxon>Metazoa</taxon>
        <taxon>Ecdysozoa</taxon>
        <taxon>Arthropoda</taxon>
        <taxon>Hexapoda</taxon>
        <taxon>Insecta</taxon>
        <taxon>Pterygota</taxon>
        <taxon>Neoptera</taxon>
        <taxon>Endopterygota</taxon>
        <taxon>Hymenoptera</taxon>
        <taxon>Apocrita</taxon>
        <taxon>Aculeata</taxon>
        <taxon>Vespoidea</taxon>
        <taxon>Vespidae</taxon>
        <taxon>Vespinae</taxon>
        <taxon>Vespula</taxon>
    </lineage>
</organism>
<dbReference type="AlphaFoldDB" id="A0ABD2AQ51"/>
<dbReference type="EMBL" id="JAUDFV010000141">
    <property type="protein sequence ID" value="KAL2722744.1"/>
    <property type="molecule type" value="Genomic_DNA"/>
</dbReference>
<keyword evidence="2" id="KW-1185">Reference proteome</keyword>
<reference evidence="1 2" key="1">
    <citation type="journal article" date="2024" name="Ann. Entomol. Soc. Am.">
        <title>Genomic analyses of the southern and eastern yellowjacket wasps (Hymenoptera: Vespidae) reveal evolutionary signatures of social life.</title>
        <authorList>
            <person name="Catto M.A."/>
            <person name="Caine P.B."/>
            <person name="Orr S.E."/>
            <person name="Hunt B.G."/>
            <person name="Goodisman M.A.D."/>
        </authorList>
    </citation>
    <scope>NUCLEOTIDE SEQUENCE [LARGE SCALE GENOMIC DNA]</scope>
    <source>
        <strain evidence="1">233</strain>
        <tissue evidence="1">Head and thorax</tissue>
    </source>
</reference>
<gene>
    <name evidence="1" type="ORF">V1478_009607</name>
</gene>
<name>A0ABD2AQ51_VESSQ</name>
<sequence>MILARGSPYAVASSWWDLGRIIFHNPMQVIIHHIGQYDNIHQFIWTSTHSIAVITYFSAGLRI</sequence>
<dbReference type="Proteomes" id="UP001607302">
    <property type="component" value="Unassembled WGS sequence"/>
</dbReference>
<protein>
    <submittedName>
        <fullName evidence="1">Uncharacterized protein</fullName>
    </submittedName>
</protein>
<comment type="caution">
    <text evidence="1">The sequence shown here is derived from an EMBL/GenBank/DDBJ whole genome shotgun (WGS) entry which is preliminary data.</text>
</comment>
<proteinExistence type="predicted"/>